<evidence type="ECO:0000259" key="13">
    <source>
        <dbReference type="SMART" id="SM01217"/>
    </source>
</evidence>
<proteinExistence type="inferred from homology"/>
<name>A0A2C9EHV4_PSEPH</name>
<dbReference type="Pfam" id="PF00933">
    <property type="entry name" value="Glyco_hydro_3"/>
    <property type="match status" value="1"/>
</dbReference>
<dbReference type="GO" id="GO:0008422">
    <property type="term" value="F:beta-glucosidase activity"/>
    <property type="evidence" value="ECO:0007669"/>
    <property type="project" value="UniProtKB-EC"/>
</dbReference>
<comment type="similarity">
    <text evidence="3">Belongs to the glycosyl hydrolase 3 family.</text>
</comment>
<dbReference type="SUPFAM" id="SSF51445">
    <property type="entry name" value="(Trans)glycosidases"/>
    <property type="match status" value="1"/>
</dbReference>
<dbReference type="AlphaFoldDB" id="A0A2C9EHV4"/>
<dbReference type="NCBIfam" id="NF011678">
    <property type="entry name" value="PRK15098.1"/>
    <property type="match status" value="1"/>
</dbReference>
<dbReference type="KEGG" id="pprc:PFLCHA0_c13880"/>
<evidence type="ECO:0000256" key="10">
    <source>
        <dbReference type="ARBA" id="ARBA00032194"/>
    </source>
</evidence>
<gene>
    <name evidence="14" type="primary">bglX</name>
    <name evidence="14" type="ORF">PFLCHA0_c13880</name>
</gene>
<evidence type="ECO:0000256" key="5">
    <source>
        <dbReference type="ARBA" id="ARBA00022729"/>
    </source>
</evidence>
<keyword evidence="5" id="KW-0732">Signal</keyword>
<dbReference type="GO" id="GO:0042597">
    <property type="term" value="C:periplasmic space"/>
    <property type="evidence" value="ECO:0007669"/>
    <property type="project" value="UniProtKB-SubCell"/>
</dbReference>
<dbReference type="SUPFAM" id="SSF52279">
    <property type="entry name" value="Beta-D-glucan exohydrolase, C-terminal domain"/>
    <property type="match status" value="1"/>
</dbReference>
<reference evidence="15" key="1">
    <citation type="journal article" date="2014" name="Genome Announc.">
        <title>Full-genome sequence of the plant growth-promoting bacterium Pseudomonas protegens CHA0.</title>
        <authorList>
            <person name="Jousset A."/>
            <person name="Schuldes J."/>
            <person name="Keel C."/>
            <person name="Maurhofer M."/>
            <person name="Daniel R."/>
            <person name="Scheu S."/>
            <person name="Thuermer A."/>
        </authorList>
    </citation>
    <scope>NUCLEOTIDE SEQUENCE [LARGE SCALE GENOMIC DNA]</scope>
    <source>
        <strain evidence="15">DSM 19095 / LMG 27888 / CFBP 6595 / CHA0</strain>
    </source>
</reference>
<evidence type="ECO:0000313" key="15">
    <source>
        <dbReference type="Proteomes" id="UP000013940"/>
    </source>
</evidence>
<dbReference type="InterPro" id="IPR017853">
    <property type="entry name" value="GH"/>
</dbReference>
<dbReference type="eggNOG" id="COG1472">
    <property type="taxonomic scope" value="Bacteria"/>
</dbReference>
<keyword evidence="7 14" id="KW-0378">Hydrolase</keyword>
<dbReference type="HOGENOM" id="CLU_004542_5_1_6"/>
<dbReference type="GO" id="GO:0009251">
    <property type="term" value="P:glucan catabolic process"/>
    <property type="evidence" value="ECO:0007669"/>
    <property type="project" value="TreeGrafter"/>
</dbReference>
<dbReference type="FunFam" id="2.60.40.10:FF:000495">
    <property type="entry name" value="Periplasmic beta-glucosidase"/>
    <property type="match status" value="1"/>
</dbReference>
<dbReference type="InterPro" id="IPR001764">
    <property type="entry name" value="Glyco_hydro_3_N"/>
</dbReference>
<keyword evidence="6" id="KW-0574">Periplasm</keyword>
<protein>
    <recommendedName>
        <fullName evidence="12">Periplasmic beta-glucosidase</fullName>
        <ecNumber evidence="4">3.2.1.21</ecNumber>
    </recommendedName>
    <alternativeName>
        <fullName evidence="11">Beta-D-glucoside glucohydrolase</fullName>
    </alternativeName>
    <alternativeName>
        <fullName evidence="9">Cellobiase</fullName>
    </alternativeName>
    <alternativeName>
        <fullName evidence="10">Gentiobiase</fullName>
    </alternativeName>
</protein>
<dbReference type="PRINTS" id="PR00133">
    <property type="entry name" value="GLHYDRLASE3"/>
</dbReference>
<dbReference type="InterPro" id="IPR026891">
    <property type="entry name" value="Fn3-like"/>
</dbReference>
<dbReference type="FunFam" id="3.40.50.1700:FF:000004">
    <property type="entry name" value="Periplasmic beta-glucosidase"/>
    <property type="match status" value="1"/>
</dbReference>
<dbReference type="Gene3D" id="3.40.50.1700">
    <property type="entry name" value="Glycoside hydrolase family 3 C-terminal domain"/>
    <property type="match status" value="1"/>
</dbReference>
<feature type="domain" description="Fibronectin type III-like" evidence="13">
    <location>
        <begin position="754"/>
        <end position="823"/>
    </location>
</feature>
<dbReference type="Pfam" id="PF01915">
    <property type="entry name" value="Glyco_hydro_3_C"/>
    <property type="match status" value="1"/>
</dbReference>
<dbReference type="InterPro" id="IPR013783">
    <property type="entry name" value="Ig-like_fold"/>
</dbReference>
<evidence type="ECO:0000256" key="2">
    <source>
        <dbReference type="ARBA" id="ARBA00004418"/>
    </source>
</evidence>
<dbReference type="PANTHER" id="PTHR30620">
    <property type="entry name" value="PERIPLASMIC BETA-GLUCOSIDASE-RELATED"/>
    <property type="match status" value="1"/>
</dbReference>
<evidence type="ECO:0000256" key="1">
    <source>
        <dbReference type="ARBA" id="ARBA00000448"/>
    </source>
</evidence>
<dbReference type="Proteomes" id="UP000013940">
    <property type="component" value="Chromosome"/>
</dbReference>
<evidence type="ECO:0000256" key="12">
    <source>
        <dbReference type="ARBA" id="ARBA00067498"/>
    </source>
</evidence>
<dbReference type="PANTHER" id="PTHR30620:SF16">
    <property type="entry name" value="LYSOSOMAL BETA GLUCOSIDASE"/>
    <property type="match status" value="1"/>
</dbReference>
<organism evidence="14 15">
    <name type="scientific">Pseudomonas protegens (strain DSM 19095 / LMG 27888 / CFBP 6595 / CHA0)</name>
    <dbReference type="NCBI Taxonomy" id="1124983"/>
    <lineage>
        <taxon>Bacteria</taxon>
        <taxon>Pseudomonadati</taxon>
        <taxon>Pseudomonadota</taxon>
        <taxon>Gammaproteobacteria</taxon>
        <taxon>Pseudomonadales</taxon>
        <taxon>Pseudomonadaceae</taxon>
        <taxon>Pseudomonas</taxon>
    </lineage>
</organism>
<sequence>MQDKAKTGEEAECRRLHEHSEPVFNAVLPNAAVFTPPEVCGNYLNNNSRSLNFGCSTRHSCVGLEPLRTIFMKKLCLLGLLVSLASHPVLAETAPVPLENKEAFISDLLKRMTLEEKIGQLRLISIGPEMPRELIRKEIAAGNIGGTFNSITRPENRPMQDAAMRSRLKIPMFFAYDVIHGHRTIFPISLALASSWDMDAIGRSGRIAAKEASADSLDITFAPMVDISRDPRWGRTSEGFGEDTYLVSRIAKVMVKAYQGQSPALPDSIMASVKHFALYGAVEGGRDYNIVDMSPVKMYQDYLPPYRAAIDAGAGGVMVALNSINGVPATSNTWLMNDLLRKEWGFKGLAVSDHGAIIELIRHGVAKDGREAAKLAIKAGIDMSMNDSLYGKELPGLLKSGEIEQKDIDNAVREVLAAKYDMGLFKDPYVRIGKAEDDPADTNAESRLHRSDARDIARRSLVLLKNQNDTLPLQKTAKIALVGPLAKAPIDMMGSWAAAGVPAQSVTLYDGMRNVLGDKAQLVYARGSNITADKKVVDYLNFLNFDAPEVVDDPRPAQQMIDEAVKAARQSDVIVAAVGESRGMSHESSSRTDLHIPASQRDLIKALKATGKPLVLVLMNGRPLSLLEENQQADAILETWFSGTEGGNAIADVLFGDYNPSGKLPITFPRSVGQIPTYYNHLTIGRPFTPGKPGNYTSQYFDDTTGPLFPFGYGLSYTSFSLSDMALSSTTLNKSGKLDASVTVKNTGKRDGETVVQLYIQDVAGSMIRPIKELKNFQKVMLKAGEEKAIHFTITEDDLKFYNAQLKYAAEPGDFNVQIGLDSQDVKQQSFELL</sequence>
<evidence type="ECO:0000256" key="8">
    <source>
        <dbReference type="ARBA" id="ARBA00023295"/>
    </source>
</evidence>
<evidence type="ECO:0000256" key="7">
    <source>
        <dbReference type="ARBA" id="ARBA00022801"/>
    </source>
</evidence>
<dbReference type="FunFam" id="3.20.20.300:FF:000005">
    <property type="entry name" value="Periplasmic beta-glucosidase"/>
    <property type="match status" value="1"/>
</dbReference>
<dbReference type="InterPro" id="IPR002772">
    <property type="entry name" value="Glyco_hydro_3_C"/>
</dbReference>
<comment type="catalytic activity">
    <reaction evidence="1">
        <text>Hydrolysis of terminal, non-reducing beta-D-glucosyl residues with release of beta-D-glucose.</text>
        <dbReference type="EC" id="3.2.1.21"/>
    </reaction>
</comment>
<evidence type="ECO:0000256" key="11">
    <source>
        <dbReference type="ARBA" id="ARBA00032594"/>
    </source>
</evidence>
<keyword evidence="8 14" id="KW-0326">Glycosidase</keyword>
<evidence type="ECO:0000313" key="14">
    <source>
        <dbReference type="EMBL" id="AGL83178.1"/>
    </source>
</evidence>
<evidence type="ECO:0000256" key="4">
    <source>
        <dbReference type="ARBA" id="ARBA00012744"/>
    </source>
</evidence>
<dbReference type="SMART" id="SM01217">
    <property type="entry name" value="Fn3_like"/>
    <property type="match status" value="1"/>
</dbReference>
<evidence type="ECO:0000256" key="6">
    <source>
        <dbReference type="ARBA" id="ARBA00022764"/>
    </source>
</evidence>
<dbReference type="InterPro" id="IPR036881">
    <property type="entry name" value="Glyco_hydro_3_C_sf"/>
</dbReference>
<dbReference type="EC" id="3.2.1.21" evidence="4"/>
<dbReference type="InterPro" id="IPR036962">
    <property type="entry name" value="Glyco_hydro_3_N_sf"/>
</dbReference>
<dbReference type="EMBL" id="CP003190">
    <property type="protein sequence ID" value="AGL83178.1"/>
    <property type="molecule type" value="Genomic_DNA"/>
</dbReference>
<evidence type="ECO:0000256" key="3">
    <source>
        <dbReference type="ARBA" id="ARBA00005336"/>
    </source>
</evidence>
<evidence type="ECO:0000256" key="9">
    <source>
        <dbReference type="ARBA" id="ARBA00031448"/>
    </source>
</evidence>
<dbReference type="Gene3D" id="3.20.20.300">
    <property type="entry name" value="Glycoside hydrolase, family 3, N-terminal domain"/>
    <property type="match status" value="1"/>
</dbReference>
<comment type="subcellular location">
    <subcellularLocation>
        <location evidence="2">Periplasm</location>
    </subcellularLocation>
</comment>
<dbReference type="Pfam" id="PF14310">
    <property type="entry name" value="Fn3-like"/>
    <property type="match status" value="1"/>
</dbReference>
<dbReference type="InterPro" id="IPR051915">
    <property type="entry name" value="Cellulose_Degrad_GH3"/>
</dbReference>
<dbReference type="Gene3D" id="2.60.40.10">
    <property type="entry name" value="Immunoglobulins"/>
    <property type="match status" value="1"/>
</dbReference>
<accession>A0A2C9EHV4</accession>